<keyword evidence="3" id="KW-1185">Reference proteome</keyword>
<dbReference type="OrthoDB" id="162989at2759"/>
<protein>
    <recommendedName>
        <fullName evidence="4">Chalcone-flavanone isomerase family protein</fullName>
    </recommendedName>
</protein>
<gene>
    <name evidence="2" type="ORF">PRUPE_7G168100</name>
</gene>
<dbReference type="PANTHER" id="PTHR47512:SF3">
    <property type="entry name" value="CHALCONE-FLAVONONE ISOMERASE FAMILY PROTEIN"/>
    <property type="match status" value="1"/>
</dbReference>
<proteinExistence type="predicted"/>
<dbReference type="PANTHER" id="PTHR47512">
    <property type="entry name" value="EXPRESSED PROTEIN"/>
    <property type="match status" value="1"/>
</dbReference>
<dbReference type="STRING" id="3760.M5WFK5"/>
<sequence length="377" mass="41481">METPSSIRRVTRSQALVAQNSNTNNIPLSRKNEDSEKVESKSRPRNGKQQQDRSALIDITNDSPIVGLAMGSLETPSSAIVKQRSFRAKNTPGSGEALLRGQVKTLLQQVEEEAELSKITLESRPLRLLQGITGNSPMGLLAPTPANTPQVSDLSVDASGSNNGGVGFEKPSPLIQEQLISQVVCDIFEGKNQESLESQKSIISRSLLLDFSEKSEVSSVSSECSSVITEIKEKSSPDDDSASIWSIQVNASTHDEDEEEVAQAEEEEEEEEEEEDYYLNLNEGYEIEEHEQDGGYDLDELCDGINNICVDEKKMIPKFAGKHTRFVYDSEDDIEIVEEDFSAESPDSGAVVSPSALRLKGLPTPKGKHMRFLEEEN</sequence>
<feature type="region of interest" description="Disordered" evidence="1">
    <location>
        <begin position="1"/>
        <end position="59"/>
    </location>
</feature>
<dbReference type="eggNOG" id="ENOG502QR7K">
    <property type="taxonomic scope" value="Eukaryota"/>
</dbReference>
<feature type="compositionally biased region" description="Acidic residues" evidence="1">
    <location>
        <begin position="255"/>
        <end position="274"/>
    </location>
</feature>
<dbReference type="Proteomes" id="UP000006882">
    <property type="component" value="Chromosome G7"/>
</dbReference>
<feature type="region of interest" description="Disordered" evidence="1">
    <location>
        <begin position="250"/>
        <end position="274"/>
    </location>
</feature>
<dbReference type="KEGG" id="pper:18770988"/>
<accession>M5WFK5</accession>
<dbReference type="OMA" id="NICVDEK"/>
<dbReference type="Gramene" id="ONH97068">
    <property type="protein sequence ID" value="ONH97068"/>
    <property type="gene ID" value="PRUPE_7G168100"/>
</dbReference>
<feature type="compositionally biased region" description="Polar residues" evidence="1">
    <location>
        <begin position="1"/>
        <end position="27"/>
    </location>
</feature>
<dbReference type="EMBL" id="CM007657">
    <property type="protein sequence ID" value="ONH97068.1"/>
    <property type="molecule type" value="Genomic_DNA"/>
</dbReference>
<dbReference type="AlphaFoldDB" id="M5WFK5"/>
<evidence type="ECO:0000256" key="1">
    <source>
        <dbReference type="SAM" id="MobiDB-lite"/>
    </source>
</evidence>
<evidence type="ECO:0000313" key="2">
    <source>
        <dbReference type="EMBL" id="ONH97068.1"/>
    </source>
</evidence>
<name>M5WFK5_PRUPE</name>
<dbReference type="HOGENOM" id="CLU_037169_0_0_1"/>
<reference evidence="2 3" key="1">
    <citation type="journal article" date="2013" name="Nat. Genet.">
        <title>The high-quality draft genome of peach (Prunus persica) identifies unique patterns of genetic diversity, domestication and genome evolution.</title>
        <authorList>
            <consortium name="International Peach Genome Initiative"/>
            <person name="Verde I."/>
            <person name="Abbott A.G."/>
            <person name="Scalabrin S."/>
            <person name="Jung S."/>
            <person name="Shu S."/>
            <person name="Marroni F."/>
            <person name="Zhebentyayeva T."/>
            <person name="Dettori M.T."/>
            <person name="Grimwood J."/>
            <person name="Cattonaro F."/>
            <person name="Zuccolo A."/>
            <person name="Rossini L."/>
            <person name="Jenkins J."/>
            <person name="Vendramin E."/>
            <person name="Meisel L.A."/>
            <person name="Decroocq V."/>
            <person name="Sosinski B."/>
            <person name="Prochnik S."/>
            <person name="Mitros T."/>
            <person name="Policriti A."/>
            <person name="Cipriani G."/>
            <person name="Dondini L."/>
            <person name="Ficklin S."/>
            <person name="Goodstein D.M."/>
            <person name="Xuan P."/>
            <person name="Del Fabbro C."/>
            <person name="Aramini V."/>
            <person name="Copetti D."/>
            <person name="Gonzalez S."/>
            <person name="Horner D.S."/>
            <person name="Falchi R."/>
            <person name="Lucas S."/>
            <person name="Mica E."/>
            <person name="Maldonado J."/>
            <person name="Lazzari B."/>
            <person name="Bielenberg D."/>
            <person name="Pirona R."/>
            <person name="Miculan M."/>
            <person name="Barakat A."/>
            <person name="Testolin R."/>
            <person name="Stella A."/>
            <person name="Tartarini S."/>
            <person name="Tonutti P."/>
            <person name="Arus P."/>
            <person name="Orellana A."/>
            <person name="Wells C."/>
            <person name="Main D."/>
            <person name="Vizzotto G."/>
            <person name="Silva H."/>
            <person name="Salamini F."/>
            <person name="Schmutz J."/>
            <person name="Morgante M."/>
            <person name="Rokhsar D.S."/>
        </authorList>
    </citation>
    <scope>NUCLEOTIDE SEQUENCE [LARGE SCALE GENOMIC DNA]</scope>
    <source>
        <strain evidence="3">cv. Nemared</strain>
    </source>
</reference>
<feature type="compositionally biased region" description="Basic and acidic residues" evidence="1">
    <location>
        <begin position="30"/>
        <end position="42"/>
    </location>
</feature>
<evidence type="ECO:0000313" key="3">
    <source>
        <dbReference type="Proteomes" id="UP000006882"/>
    </source>
</evidence>
<organism evidence="2 3">
    <name type="scientific">Prunus persica</name>
    <name type="common">Peach</name>
    <name type="synonym">Amygdalus persica</name>
    <dbReference type="NCBI Taxonomy" id="3760"/>
    <lineage>
        <taxon>Eukaryota</taxon>
        <taxon>Viridiplantae</taxon>
        <taxon>Streptophyta</taxon>
        <taxon>Embryophyta</taxon>
        <taxon>Tracheophyta</taxon>
        <taxon>Spermatophyta</taxon>
        <taxon>Magnoliopsida</taxon>
        <taxon>eudicotyledons</taxon>
        <taxon>Gunneridae</taxon>
        <taxon>Pentapetalae</taxon>
        <taxon>rosids</taxon>
        <taxon>fabids</taxon>
        <taxon>Rosales</taxon>
        <taxon>Rosaceae</taxon>
        <taxon>Amygdaloideae</taxon>
        <taxon>Amygdaleae</taxon>
        <taxon>Prunus</taxon>
    </lineage>
</organism>
<evidence type="ECO:0008006" key="4">
    <source>
        <dbReference type="Google" id="ProtNLM"/>
    </source>
</evidence>